<sequence>MTFQNGLGGNRKRSHHLLREGVSGELSLRVQQSSFKNCPTEPVEVWVWFIAFSIFN</sequence>
<dbReference type="HOGENOM" id="CLU_3007911_0_0_10"/>
<accession>A0M744</accession>
<dbReference type="EMBL" id="CU207366">
    <property type="protein sequence ID" value="CAL68439.1"/>
    <property type="molecule type" value="Genomic_DNA"/>
</dbReference>
<reference evidence="1 2" key="1">
    <citation type="journal article" date="2006" name="Environ. Microbiol.">
        <title>Whole genome analysis of the marine Bacteroidetes'Gramella forsetii' reveals adaptations to degradation of polymeric organic matter.</title>
        <authorList>
            <person name="Bauer M."/>
            <person name="Kube M."/>
            <person name="Teeling H."/>
            <person name="Richter M."/>
            <person name="Lombardot T."/>
            <person name="Allers E."/>
            <person name="Wuerdemann C.A."/>
            <person name="Quast C."/>
            <person name="Kuhl H."/>
            <person name="Knaust F."/>
            <person name="Woebken D."/>
            <person name="Bischof K."/>
            <person name="Mussmann M."/>
            <person name="Choudhuri J.V."/>
            <person name="Meyer F."/>
            <person name="Reinhardt R."/>
            <person name="Amann R.I."/>
            <person name="Gloeckner F.O."/>
        </authorList>
    </citation>
    <scope>NUCLEOTIDE SEQUENCE [LARGE SCALE GENOMIC DNA]</scope>
    <source>
        <strain evidence="1 2">KT0803</strain>
    </source>
</reference>
<gene>
    <name evidence="1" type="ordered locus">GFO_3501</name>
</gene>
<dbReference type="AlphaFoldDB" id="A0M744"/>
<evidence type="ECO:0000313" key="1">
    <source>
        <dbReference type="EMBL" id="CAL68439.1"/>
    </source>
</evidence>
<name>A0M744_CHRFK</name>
<dbReference type="Proteomes" id="UP000000755">
    <property type="component" value="Chromosome"/>
</dbReference>
<proteinExistence type="predicted"/>
<dbReference type="KEGG" id="gfo:GFO_3501"/>
<dbReference type="STRING" id="411154.GFO_3501"/>
<evidence type="ECO:0000313" key="2">
    <source>
        <dbReference type="Proteomes" id="UP000000755"/>
    </source>
</evidence>
<organism evidence="1 2">
    <name type="scientific">Christiangramia forsetii (strain DSM 17595 / CGMCC 1.15422 / KT0803)</name>
    <name type="common">Gramella forsetii</name>
    <dbReference type="NCBI Taxonomy" id="411154"/>
    <lineage>
        <taxon>Bacteria</taxon>
        <taxon>Pseudomonadati</taxon>
        <taxon>Bacteroidota</taxon>
        <taxon>Flavobacteriia</taxon>
        <taxon>Flavobacteriales</taxon>
        <taxon>Flavobacteriaceae</taxon>
        <taxon>Christiangramia</taxon>
    </lineage>
</organism>
<protein>
    <submittedName>
        <fullName evidence="1">Uncharacterized protein</fullName>
    </submittedName>
</protein>